<keyword evidence="4" id="KW-1185">Reference proteome</keyword>
<dbReference type="RefSeq" id="WP_131015872.1">
    <property type="nucleotide sequence ID" value="NZ_SIRE01000017.1"/>
</dbReference>
<sequence>MNKDKEETLYAIMDRLDRSRVLEVLESVELTEEEPVAPETAERIRRSTFAKLGLALGDMAVRGEMPEEDSYGEHTKETQGNAAGTSVGSHADTQSDDVPQRRETSGLLGADSASTAASRTAAAHVPVMDAPTVHEALTSRRRRWSRLSGRGKRYGILAAALTVVIIVVSLGSGSPEVRAQIRKAIQFLPGFAAVQNTQEQMVQYVLPNPIVKKIGGGQLEIRGFSISDKWASATLVGNGIPWIKSFVLSNGQGQQYMLKSAMTSGSGGEWTGLFYYQGKVEAAGSMELYFEMEDVKVTLHLERAEQAERIEDFGVTDTHHGISLTAVTKPAADGQTKLTLVPQTPKKLRIESYGLASYDIIKKPELKSAGGETVKMEQDAVFPNKNELYYRKTAADASLGYTLEVPEIAAIRKPEFPDQQTLFTVPIPAAGELVLNKTVFVEGFPIDLLKVERMPANAQTGQRDSIRIDFDMHYDAGAAESPLYMIPDYTKYPELSGCSFKLNEETGAMEFMVLEVPAGAREYKFYVQETHTVVRGPWEFQLQ</sequence>
<evidence type="ECO:0000256" key="1">
    <source>
        <dbReference type="SAM" id="MobiDB-lite"/>
    </source>
</evidence>
<dbReference type="Proteomes" id="UP000293142">
    <property type="component" value="Unassembled WGS sequence"/>
</dbReference>
<feature type="compositionally biased region" description="Low complexity" evidence="1">
    <location>
        <begin position="110"/>
        <end position="123"/>
    </location>
</feature>
<dbReference type="EMBL" id="SIRE01000017">
    <property type="protein sequence ID" value="TBL75382.1"/>
    <property type="molecule type" value="Genomic_DNA"/>
</dbReference>
<keyword evidence="2" id="KW-1133">Transmembrane helix</keyword>
<reference evidence="3 4" key="1">
    <citation type="submission" date="2019-02" db="EMBL/GenBank/DDBJ databases">
        <title>Paenibacillus sp. nov., isolated from surface-sterilized tissue of Thalictrum simplex L.</title>
        <authorList>
            <person name="Tuo L."/>
        </authorList>
    </citation>
    <scope>NUCLEOTIDE SEQUENCE [LARGE SCALE GENOMIC DNA]</scope>
    <source>
        <strain evidence="3 4">N2SHLJ1</strain>
    </source>
</reference>
<dbReference type="OrthoDB" id="2595490at2"/>
<comment type="caution">
    <text evidence="3">The sequence shown here is derived from an EMBL/GenBank/DDBJ whole genome shotgun (WGS) entry which is preliminary data.</text>
</comment>
<gene>
    <name evidence="3" type="ORF">EYB31_23565</name>
</gene>
<dbReference type="AlphaFoldDB" id="A0A4Q9DP42"/>
<evidence type="ECO:0000313" key="3">
    <source>
        <dbReference type="EMBL" id="TBL75382.1"/>
    </source>
</evidence>
<evidence type="ECO:0000313" key="4">
    <source>
        <dbReference type="Proteomes" id="UP000293142"/>
    </source>
</evidence>
<accession>A0A4Q9DP42</accession>
<keyword evidence="2" id="KW-0812">Transmembrane</keyword>
<feature type="compositionally biased region" description="Polar residues" evidence="1">
    <location>
        <begin position="78"/>
        <end position="92"/>
    </location>
</feature>
<keyword evidence="2" id="KW-0472">Membrane</keyword>
<protein>
    <recommendedName>
        <fullName evidence="5">DUF4179 domain-containing protein</fullName>
    </recommendedName>
</protein>
<name>A0A4Q9DP42_9BACL</name>
<evidence type="ECO:0008006" key="5">
    <source>
        <dbReference type="Google" id="ProtNLM"/>
    </source>
</evidence>
<organism evidence="3 4">
    <name type="scientific">Paenibacillus thalictri</name>
    <dbReference type="NCBI Taxonomy" id="2527873"/>
    <lineage>
        <taxon>Bacteria</taxon>
        <taxon>Bacillati</taxon>
        <taxon>Bacillota</taxon>
        <taxon>Bacilli</taxon>
        <taxon>Bacillales</taxon>
        <taxon>Paenibacillaceae</taxon>
        <taxon>Paenibacillus</taxon>
    </lineage>
</organism>
<feature type="region of interest" description="Disordered" evidence="1">
    <location>
        <begin position="67"/>
        <end position="125"/>
    </location>
</feature>
<feature type="transmembrane region" description="Helical" evidence="2">
    <location>
        <begin position="154"/>
        <end position="173"/>
    </location>
</feature>
<proteinExistence type="predicted"/>
<evidence type="ECO:0000256" key="2">
    <source>
        <dbReference type="SAM" id="Phobius"/>
    </source>
</evidence>